<protein>
    <submittedName>
        <fullName evidence="2">Uncharacterized protein</fullName>
    </submittedName>
</protein>
<organism evidence="2 3">
    <name type="scientific">Melipona bicolor</name>
    <dbReference type="NCBI Taxonomy" id="60889"/>
    <lineage>
        <taxon>Eukaryota</taxon>
        <taxon>Metazoa</taxon>
        <taxon>Ecdysozoa</taxon>
        <taxon>Arthropoda</taxon>
        <taxon>Hexapoda</taxon>
        <taxon>Insecta</taxon>
        <taxon>Pterygota</taxon>
        <taxon>Neoptera</taxon>
        <taxon>Endopterygota</taxon>
        <taxon>Hymenoptera</taxon>
        <taxon>Apocrita</taxon>
        <taxon>Aculeata</taxon>
        <taxon>Apoidea</taxon>
        <taxon>Anthophila</taxon>
        <taxon>Apidae</taxon>
        <taxon>Melipona</taxon>
    </lineage>
</organism>
<evidence type="ECO:0000313" key="2">
    <source>
        <dbReference type="EMBL" id="KAK1134535.1"/>
    </source>
</evidence>
<reference evidence="2" key="1">
    <citation type="submission" date="2021-10" db="EMBL/GenBank/DDBJ databases">
        <title>Melipona bicolor Genome sequencing and assembly.</title>
        <authorList>
            <person name="Araujo N.S."/>
            <person name="Arias M.C."/>
        </authorList>
    </citation>
    <scope>NUCLEOTIDE SEQUENCE</scope>
    <source>
        <strain evidence="2">USP_2M_L1-L4_2017</strain>
        <tissue evidence="2">Whole body</tissue>
    </source>
</reference>
<dbReference type="Proteomes" id="UP001177670">
    <property type="component" value="Unassembled WGS sequence"/>
</dbReference>
<evidence type="ECO:0000256" key="1">
    <source>
        <dbReference type="SAM" id="MobiDB-lite"/>
    </source>
</evidence>
<feature type="region of interest" description="Disordered" evidence="1">
    <location>
        <begin position="1"/>
        <end position="54"/>
    </location>
</feature>
<keyword evidence="3" id="KW-1185">Reference proteome</keyword>
<gene>
    <name evidence="2" type="ORF">K0M31_007317</name>
</gene>
<proteinExistence type="predicted"/>
<dbReference type="AlphaFoldDB" id="A0AA40KVK2"/>
<dbReference type="EMBL" id="JAHYIQ010000002">
    <property type="protein sequence ID" value="KAK1134535.1"/>
    <property type="molecule type" value="Genomic_DNA"/>
</dbReference>
<comment type="caution">
    <text evidence="2">The sequence shown here is derived from an EMBL/GenBank/DDBJ whole genome shotgun (WGS) entry which is preliminary data.</text>
</comment>
<sequence>MSHGDGIQSTPKIIHLKESRVPADPTSPINPERTGGKELNTTGKGQRRSRGNRRARFSFRVEKLREKFWKAALKRRIKTCRAIIHWKVAEDAYETAISINDVEPLEELRHELSLPGGRASAYHVSELSHVPDHTAAASGTQDALPTGYIVPESNAIILGGRRHLV</sequence>
<accession>A0AA40KVK2</accession>
<feature type="compositionally biased region" description="Basic residues" evidence="1">
    <location>
        <begin position="45"/>
        <end position="54"/>
    </location>
</feature>
<evidence type="ECO:0000313" key="3">
    <source>
        <dbReference type="Proteomes" id="UP001177670"/>
    </source>
</evidence>
<name>A0AA40KVK2_9HYME</name>